<dbReference type="NCBIfam" id="NF033517">
    <property type="entry name" value="transpos_IS66"/>
    <property type="match status" value="1"/>
</dbReference>
<evidence type="ECO:0000313" key="2">
    <source>
        <dbReference type="EMBL" id="ADY36152.1"/>
    </source>
</evidence>
<name>F0QZQ1_PHOSB</name>
<evidence type="ECO:0000313" key="3">
    <source>
        <dbReference type="Proteomes" id="UP000007486"/>
    </source>
</evidence>
<dbReference type="PANTHER" id="PTHR33678">
    <property type="entry name" value="BLL1576 PROTEIN"/>
    <property type="match status" value="1"/>
</dbReference>
<sequence>MKGQPTYEELQVKVQRLTERVAYLERLLWGGKRDKKAVQGPTLFDGLFNEAAASKASAIAETVEEIRKEAEKRRTAGKKKPGRPERYLYMGVPEEWHTEYPSNVNLDEYDIIGKDVERILHRTPARVWVECIERPILRRKGQKDLPSPVILQAPAPVAVLGGGHVAADFLAGLLVDKFVYHIPEYRQVKMYADSGVKLSTSTLNDWVHKTADKLYPLYETHVDDILQSDYLQADEVPWRIADRPGQSCRHGYAWQFRDARAQSHGTYFYYHKGSRAGEIPRAQLRHFRGAVQTDGYKVYDYFESVTGIVLLTCMAHIRRKFIEAQKSHPVQAANALEYIATLYMLEENLRSRGASEEEIRVQRIEKALPVIDAMEAWMESVQYQCTPDDALGKALEYAYKLWPRVRRYADDGRYLIDNNTVERGQRPTVMGRKNFLFSQTDQGAEDNAVIYSLLGSSEIVGVNPLKWLEYVLANMKPNDTEEELVKLLPYNFK</sequence>
<dbReference type="Pfam" id="PF03050">
    <property type="entry name" value="DDE_Tnp_IS66"/>
    <property type="match status" value="1"/>
</dbReference>
<dbReference type="eggNOG" id="COG4974">
    <property type="taxonomic scope" value="Bacteria"/>
</dbReference>
<dbReference type="STRING" id="667015.Bacsa_1584"/>
<dbReference type="RefSeq" id="WP_013617583.1">
    <property type="nucleotide sequence ID" value="NC_015164.1"/>
</dbReference>
<accession>F0QZQ1</accession>
<dbReference type="EMBL" id="CP002530">
    <property type="protein sequence ID" value="ADY36152.1"/>
    <property type="molecule type" value="Genomic_DNA"/>
</dbReference>
<dbReference type="InterPro" id="IPR004291">
    <property type="entry name" value="Transposase_IS66_central"/>
</dbReference>
<dbReference type="AlphaFoldDB" id="F0QZQ1"/>
<dbReference type="OrthoDB" id="9760067at2"/>
<dbReference type="Proteomes" id="UP000007486">
    <property type="component" value="Chromosome"/>
</dbReference>
<keyword evidence="3" id="KW-1185">Reference proteome</keyword>
<reference evidence="2 3" key="1">
    <citation type="journal article" date="2011" name="Stand. Genomic Sci.">
        <title>Complete genome sequence of Bacteroides salanitronis type strain (BL78).</title>
        <authorList>
            <person name="Gronow S."/>
            <person name="Held B."/>
            <person name="Lucas S."/>
            <person name="Lapidus A."/>
            <person name="Del Rio T.G."/>
            <person name="Nolan M."/>
            <person name="Tice H."/>
            <person name="Deshpande S."/>
            <person name="Cheng J.F."/>
            <person name="Pitluck S."/>
            <person name="Liolios K."/>
            <person name="Pagani I."/>
            <person name="Ivanova N."/>
            <person name="Mavromatis K."/>
            <person name="Pati A."/>
            <person name="Tapia R."/>
            <person name="Han C."/>
            <person name="Goodwin L."/>
            <person name="Chen A."/>
            <person name="Palaniappan K."/>
            <person name="Land M."/>
            <person name="Hauser L."/>
            <person name="Chang Y.J."/>
            <person name="Jeffries C.D."/>
            <person name="Brambilla E.M."/>
            <person name="Rohde M."/>
            <person name="Goker M."/>
            <person name="Detter J.C."/>
            <person name="Woyke T."/>
            <person name="Bristow J."/>
            <person name="Markowitz V."/>
            <person name="Hugenholtz P."/>
            <person name="Kyrpides N.C."/>
            <person name="Klenk H.P."/>
            <person name="Eisen J.A."/>
        </authorList>
    </citation>
    <scope>NUCLEOTIDE SEQUENCE [LARGE SCALE GENOMIC DNA]</scope>
    <source>
        <strain evidence="2 3">DSM 18170</strain>
    </source>
</reference>
<dbReference type="PANTHER" id="PTHR33678:SF1">
    <property type="entry name" value="BLL1576 PROTEIN"/>
    <property type="match status" value="1"/>
</dbReference>
<dbReference type="HOGENOM" id="CLU_023034_0_2_10"/>
<feature type="domain" description="Transposase IS66 central" evidence="1">
    <location>
        <begin position="164"/>
        <end position="445"/>
    </location>
</feature>
<organism evidence="2 3">
    <name type="scientific">Phocaeicola salanitronis (strain DSM 18170 / JCM 13657 / CCUG 60908 / BL78)</name>
    <name type="common">Bacteroides salanitronis</name>
    <dbReference type="NCBI Taxonomy" id="667015"/>
    <lineage>
        <taxon>Bacteria</taxon>
        <taxon>Pseudomonadati</taxon>
        <taxon>Bacteroidota</taxon>
        <taxon>Bacteroidia</taxon>
        <taxon>Bacteroidales</taxon>
        <taxon>Bacteroidaceae</taxon>
        <taxon>Phocaeicola</taxon>
    </lineage>
</organism>
<protein>
    <submittedName>
        <fullName evidence="2">Transposase IS66</fullName>
    </submittedName>
</protein>
<proteinExistence type="predicted"/>
<evidence type="ECO:0000259" key="1">
    <source>
        <dbReference type="Pfam" id="PF03050"/>
    </source>
</evidence>
<dbReference type="InterPro" id="IPR052344">
    <property type="entry name" value="Transposase-related"/>
</dbReference>
<gene>
    <name evidence="2" type="ordered locus">Bacsa_1584</name>
</gene>
<dbReference type="KEGG" id="bsa:Bacsa_1584"/>